<dbReference type="SMART" id="SM00387">
    <property type="entry name" value="HATPase_c"/>
    <property type="match status" value="1"/>
</dbReference>
<feature type="domain" description="HPt" evidence="15">
    <location>
        <begin position="148"/>
        <end position="252"/>
    </location>
</feature>
<dbReference type="SUPFAM" id="SSF50341">
    <property type="entry name" value="CheW-like"/>
    <property type="match status" value="1"/>
</dbReference>
<dbReference type="SMART" id="SM00448">
    <property type="entry name" value="REC"/>
    <property type="match status" value="1"/>
</dbReference>
<protein>
    <recommendedName>
        <fullName evidence="3">Chemotaxis protein CheA</fullName>
        <ecNumber evidence="2">2.7.13.3</ecNumber>
    </recommendedName>
</protein>
<evidence type="ECO:0000256" key="3">
    <source>
        <dbReference type="ARBA" id="ARBA00021495"/>
    </source>
</evidence>
<dbReference type="Gene3D" id="2.30.30.40">
    <property type="entry name" value="SH3 Domains"/>
    <property type="match status" value="1"/>
</dbReference>
<dbReference type="SUPFAM" id="SSF47226">
    <property type="entry name" value="Histidine-containing phosphotransfer domain, HPT domain"/>
    <property type="match status" value="2"/>
</dbReference>
<dbReference type="PRINTS" id="PR00344">
    <property type="entry name" value="BCTRLSENSOR"/>
</dbReference>
<dbReference type="SMART" id="SM00073">
    <property type="entry name" value="HPT"/>
    <property type="match status" value="2"/>
</dbReference>
<dbReference type="AlphaFoldDB" id="A0A426QMZ3"/>
<evidence type="ECO:0000313" key="16">
    <source>
        <dbReference type="EMBL" id="RRQ23143.1"/>
    </source>
</evidence>
<dbReference type="Pfam" id="PF01627">
    <property type="entry name" value="Hpt"/>
    <property type="match status" value="2"/>
</dbReference>
<dbReference type="CDD" id="cd00088">
    <property type="entry name" value="HPT"/>
    <property type="match status" value="2"/>
</dbReference>
<feature type="modified residue" description="Phosphohistidine" evidence="9">
    <location>
        <position position="41"/>
    </location>
</feature>
<keyword evidence="6 16" id="KW-0418">Kinase</keyword>
<dbReference type="InterPro" id="IPR036641">
    <property type="entry name" value="HPT_dom_sf"/>
</dbReference>
<evidence type="ECO:0000256" key="10">
    <source>
        <dbReference type="PROSITE-ProRule" id="PRU00169"/>
    </source>
</evidence>
<dbReference type="Gene3D" id="1.20.120.160">
    <property type="entry name" value="HPT domain"/>
    <property type="match status" value="2"/>
</dbReference>
<evidence type="ECO:0000256" key="1">
    <source>
        <dbReference type="ARBA" id="ARBA00000085"/>
    </source>
</evidence>
<dbReference type="SMART" id="SM00260">
    <property type="entry name" value="CheW"/>
    <property type="match status" value="1"/>
</dbReference>
<dbReference type="InterPro" id="IPR004358">
    <property type="entry name" value="Sig_transdc_His_kin-like_C"/>
</dbReference>
<dbReference type="Gene3D" id="3.40.50.2300">
    <property type="match status" value="1"/>
</dbReference>
<dbReference type="InterPro" id="IPR008207">
    <property type="entry name" value="Sig_transdc_His_kin_Hpt_dom"/>
</dbReference>
<dbReference type="InterPro" id="IPR051315">
    <property type="entry name" value="Bact_Chemotaxis_CheA"/>
</dbReference>
<feature type="domain" description="HPt" evidence="15">
    <location>
        <begin position="1"/>
        <end position="98"/>
    </location>
</feature>
<dbReference type="SUPFAM" id="SSF52172">
    <property type="entry name" value="CheY-like"/>
    <property type="match status" value="1"/>
</dbReference>
<dbReference type="SUPFAM" id="SSF55874">
    <property type="entry name" value="ATPase domain of HSP90 chaperone/DNA topoisomerase II/histidine kinase"/>
    <property type="match status" value="1"/>
</dbReference>
<feature type="modified residue" description="Phosphohistidine" evidence="9">
    <location>
        <position position="195"/>
    </location>
</feature>
<dbReference type="Proteomes" id="UP000287798">
    <property type="component" value="Unassembled WGS sequence"/>
</dbReference>
<evidence type="ECO:0000259" key="13">
    <source>
        <dbReference type="PROSITE" id="PS50110"/>
    </source>
</evidence>
<gene>
    <name evidence="16" type="ORF">D6C00_12760</name>
</gene>
<keyword evidence="4 10" id="KW-0597">Phosphoprotein</keyword>
<feature type="domain" description="Histidine kinase" evidence="12">
    <location>
        <begin position="464"/>
        <end position="602"/>
    </location>
</feature>
<dbReference type="GO" id="GO:0000155">
    <property type="term" value="F:phosphorelay sensor kinase activity"/>
    <property type="evidence" value="ECO:0007669"/>
    <property type="project" value="UniProtKB-ARBA"/>
</dbReference>
<evidence type="ECO:0000256" key="6">
    <source>
        <dbReference type="ARBA" id="ARBA00022777"/>
    </source>
</evidence>
<keyword evidence="7" id="KW-0902">Two-component regulatory system</keyword>
<comment type="caution">
    <text evidence="16">The sequence shown here is derived from an EMBL/GenBank/DDBJ whole genome shotgun (WGS) entry which is preliminary data.</text>
</comment>
<dbReference type="EC" id="2.7.13.3" evidence="2"/>
<dbReference type="InterPro" id="IPR001789">
    <property type="entry name" value="Sig_transdc_resp-reg_receiver"/>
</dbReference>
<dbReference type="PANTHER" id="PTHR43395">
    <property type="entry name" value="SENSOR HISTIDINE KINASE CHEA"/>
    <property type="match status" value="1"/>
</dbReference>
<sequence length="882" mass="96462">MLELFRSELETHTAALGEGLLQLESAPGASAPLEALMRAAHSIKGAARIVDVAPAVRLAHAMEDWFVGVQQQRTTPTADKIDALLKATDLLRGISTHADDPAWLQQQEPAIDGLVAAVTGEAEPPPATTGGETNASAEPPRSEPAPQENNPDPAMLELFRGEAEAQLAVLMDGLLQLETSPGDSAAHETLMRAAHSLKGAARMVGIDAAVRLAHAMEDVFVAVQQGGRELSPEAVDVLLQATDLLQRLGQSPDIADWCRQHTDDVDRLSGLLTDILAGREIEAPAAAAAAGTNAPTDGGARAADSAIRVSSESLNRLMGLAGEVQVEARWLRPFADGLQHIKQYQSELIGLLDRLRDTLDSPHIDDFARNLFNDALRRAGDCRHLLNDRLGELEEYDRRTHNLAGRLNREVVASRMRPFADGVHGFQRMVRDISRSLGKQVRLDIRGLETRVDRDILEKIEAPLNHLLRNALDHGIETPEERAAAGKPEQARLRLEAMHSAGMLSIIVEDDGRGMDLEVLRRKVVDKQLVSAEMAKELSESELMEFIFLPGFSTRSEVTEISGRGVGLDVVHSVVQEMHGLVNAVSHPGRGMRFHMQLPLTLSVMRSLLVEIAGEPYAVPLAQINRTLKLDRGQIQIMEGRQYFTLGNHHIGLVAGNQLLGLPEAPPDADEACVLVLGERLDRYGFVVDRFLGERTLVVNPLDPRLGKLKDIAACAVLEDGRPCLILDVDDLLRSADLLIAGARLDRIEQTRSHKPVKTGKRILVVDDSITVREVERNMLANIGYAVEVAVDGMDGWNAVRVGDYDLVISDIDMPRMNGFEFVSHIKQDPGLKHTPVMIVSYKDREEDRNRGLEVGADYYLTKGSFQDATLIDAVLDLIGEP</sequence>
<evidence type="ECO:0000256" key="7">
    <source>
        <dbReference type="ARBA" id="ARBA00023012"/>
    </source>
</evidence>
<dbReference type="PROSITE" id="PS50894">
    <property type="entry name" value="HPT"/>
    <property type="match status" value="2"/>
</dbReference>
<evidence type="ECO:0000313" key="17">
    <source>
        <dbReference type="Proteomes" id="UP000287798"/>
    </source>
</evidence>
<evidence type="ECO:0000256" key="11">
    <source>
        <dbReference type="SAM" id="MobiDB-lite"/>
    </source>
</evidence>
<evidence type="ECO:0000256" key="8">
    <source>
        <dbReference type="ARBA" id="ARBA00035100"/>
    </source>
</evidence>
<feature type="modified residue" description="4-aspartylphosphate" evidence="10">
    <location>
        <position position="811"/>
    </location>
</feature>
<evidence type="ECO:0000259" key="14">
    <source>
        <dbReference type="PROSITE" id="PS50851"/>
    </source>
</evidence>
<dbReference type="Pfam" id="PF02518">
    <property type="entry name" value="HATPase_c"/>
    <property type="match status" value="1"/>
</dbReference>
<feature type="region of interest" description="Disordered" evidence="11">
    <location>
        <begin position="121"/>
        <end position="153"/>
    </location>
</feature>
<organism evidence="16 17">
    <name type="scientific">Thiohalobacter thiocyanaticus</name>
    <dbReference type="NCBI Taxonomy" id="585455"/>
    <lineage>
        <taxon>Bacteria</taxon>
        <taxon>Pseudomonadati</taxon>
        <taxon>Pseudomonadota</taxon>
        <taxon>Gammaproteobacteria</taxon>
        <taxon>Thiohalobacterales</taxon>
        <taxon>Thiohalobacteraceae</taxon>
        <taxon>Thiohalobacter</taxon>
    </lineage>
</organism>
<dbReference type="OrthoDB" id="9803176at2"/>
<dbReference type="GO" id="GO:0006935">
    <property type="term" value="P:chemotaxis"/>
    <property type="evidence" value="ECO:0007669"/>
    <property type="project" value="InterPro"/>
</dbReference>
<dbReference type="InterPro" id="IPR036890">
    <property type="entry name" value="HATPase_C_sf"/>
</dbReference>
<dbReference type="EMBL" id="QZMU01000001">
    <property type="protein sequence ID" value="RRQ23143.1"/>
    <property type="molecule type" value="Genomic_DNA"/>
</dbReference>
<proteinExistence type="predicted"/>
<dbReference type="InterPro" id="IPR003594">
    <property type="entry name" value="HATPase_dom"/>
</dbReference>
<keyword evidence="17" id="KW-1185">Reference proteome</keyword>
<dbReference type="InterPro" id="IPR005467">
    <property type="entry name" value="His_kinase_dom"/>
</dbReference>
<dbReference type="PANTHER" id="PTHR43395:SF1">
    <property type="entry name" value="CHEMOTAXIS PROTEIN CHEA"/>
    <property type="match status" value="1"/>
</dbReference>
<evidence type="ECO:0000256" key="4">
    <source>
        <dbReference type="ARBA" id="ARBA00022553"/>
    </source>
</evidence>
<evidence type="ECO:0000256" key="5">
    <source>
        <dbReference type="ARBA" id="ARBA00022679"/>
    </source>
</evidence>
<feature type="domain" description="CheW-like" evidence="14">
    <location>
        <begin position="604"/>
        <end position="738"/>
    </location>
</feature>
<comment type="function">
    <text evidence="8">Involved in the transmission of sensory signals from the chemoreceptors to the flagellar motors. CheA is autophosphorylated; it can transfer its phosphate group to either CheB or CheY.</text>
</comment>
<dbReference type="Pfam" id="PF01584">
    <property type="entry name" value="CheW"/>
    <property type="match status" value="1"/>
</dbReference>
<comment type="catalytic activity">
    <reaction evidence="1">
        <text>ATP + protein L-histidine = ADP + protein N-phospho-L-histidine.</text>
        <dbReference type="EC" id="2.7.13.3"/>
    </reaction>
</comment>
<evidence type="ECO:0000256" key="9">
    <source>
        <dbReference type="PROSITE-ProRule" id="PRU00110"/>
    </source>
</evidence>
<dbReference type="Pfam" id="PF00072">
    <property type="entry name" value="Response_reg"/>
    <property type="match status" value="1"/>
</dbReference>
<accession>A0A426QMZ3</accession>
<dbReference type="Gene3D" id="3.30.565.10">
    <property type="entry name" value="Histidine kinase-like ATPase, C-terminal domain"/>
    <property type="match status" value="1"/>
</dbReference>
<dbReference type="PROSITE" id="PS50851">
    <property type="entry name" value="CHEW"/>
    <property type="match status" value="1"/>
</dbReference>
<evidence type="ECO:0000259" key="12">
    <source>
        <dbReference type="PROSITE" id="PS50109"/>
    </source>
</evidence>
<name>A0A426QMZ3_9GAMM</name>
<evidence type="ECO:0000256" key="2">
    <source>
        <dbReference type="ARBA" id="ARBA00012438"/>
    </source>
</evidence>
<reference evidence="16 17" key="1">
    <citation type="journal article" date="2010" name="Int. J. Syst. Evol. Microbiol.">
        <title>Thiohalobacter thiocyanaticus gen. nov., sp. nov., a moderately halophilic, sulfur-oxidizing gammaproteobacterium from hypersaline lakes, that utilizes thiocyanate.</title>
        <authorList>
            <person name="Sorokin D.Y."/>
            <person name="Kovaleva O.L."/>
            <person name="Tourova T.P."/>
            <person name="Muyzer G."/>
        </authorList>
    </citation>
    <scope>NUCLEOTIDE SEQUENCE [LARGE SCALE GENOMIC DNA]</scope>
    <source>
        <strain evidence="16 17">Hrh1</strain>
    </source>
</reference>
<dbReference type="PROSITE" id="PS50110">
    <property type="entry name" value="RESPONSE_REGULATORY"/>
    <property type="match status" value="1"/>
</dbReference>
<keyword evidence="5" id="KW-0808">Transferase</keyword>
<dbReference type="InterPro" id="IPR036061">
    <property type="entry name" value="CheW-like_dom_sf"/>
</dbReference>
<dbReference type="InterPro" id="IPR011006">
    <property type="entry name" value="CheY-like_superfamily"/>
</dbReference>
<dbReference type="PROSITE" id="PS50109">
    <property type="entry name" value="HIS_KIN"/>
    <property type="match status" value="1"/>
</dbReference>
<dbReference type="FunFam" id="3.30.565.10:FF:000016">
    <property type="entry name" value="Chemotaxis protein CheA, putative"/>
    <property type="match status" value="1"/>
</dbReference>
<dbReference type="InterPro" id="IPR002545">
    <property type="entry name" value="CheW-lke_dom"/>
</dbReference>
<feature type="domain" description="Response regulatory" evidence="13">
    <location>
        <begin position="762"/>
        <end position="878"/>
    </location>
</feature>
<evidence type="ECO:0000259" key="15">
    <source>
        <dbReference type="PROSITE" id="PS50894"/>
    </source>
</evidence>